<dbReference type="Proteomes" id="UP000789508">
    <property type="component" value="Unassembled WGS sequence"/>
</dbReference>
<feature type="compositionally biased region" description="Low complexity" evidence="1">
    <location>
        <begin position="101"/>
        <end position="111"/>
    </location>
</feature>
<name>A0A9N8ZF32_9GLOM</name>
<feature type="region of interest" description="Disordered" evidence="1">
    <location>
        <begin position="1"/>
        <end position="112"/>
    </location>
</feature>
<feature type="transmembrane region" description="Helical" evidence="2">
    <location>
        <begin position="307"/>
        <end position="326"/>
    </location>
</feature>
<organism evidence="3 4">
    <name type="scientific">Ambispora leptoticha</name>
    <dbReference type="NCBI Taxonomy" id="144679"/>
    <lineage>
        <taxon>Eukaryota</taxon>
        <taxon>Fungi</taxon>
        <taxon>Fungi incertae sedis</taxon>
        <taxon>Mucoromycota</taxon>
        <taxon>Glomeromycotina</taxon>
        <taxon>Glomeromycetes</taxon>
        <taxon>Archaeosporales</taxon>
        <taxon>Ambisporaceae</taxon>
        <taxon>Ambispora</taxon>
    </lineage>
</organism>
<feature type="transmembrane region" description="Helical" evidence="2">
    <location>
        <begin position="361"/>
        <end position="381"/>
    </location>
</feature>
<evidence type="ECO:0000256" key="1">
    <source>
        <dbReference type="SAM" id="MobiDB-lite"/>
    </source>
</evidence>
<feature type="compositionally biased region" description="Polar residues" evidence="1">
    <location>
        <begin position="62"/>
        <end position="71"/>
    </location>
</feature>
<accession>A0A9N8ZF32</accession>
<proteinExistence type="predicted"/>
<feature type="transmembrane region" description="Helical" evidence="2">
    <location>
        <begin position="333"/>
        <end position="355"/>
    </location>
</feature>
<keyword evidence="2" id="KW-1133">Transmembrane helix</keyword>
<sequence length="404" mass="44218">MSEKKRALSVRNFIPGKKPKSADEQSSSTIRQESEQSTLNDESEASASFLPLHANDNAMKQEPTTNTQFISQPLPVIHTQPIEEQISASTKDPEVLPAESPIPQTSISIPSRNSKFSSPIAMGDHTSQPTTPEQEKPANVVSSHFAEATPESIEKPIETFGESEEIPRPIETFGESKEISRPIETFSESKEISRPIETFGESKEISRPIEKPIESIGEFPSTETTPAQKSIFPPIKEKAATQAIQMESMVSKPNKFLVKKEKPAKKVAITSLTSSIRKTWNESWLFRTFIYIVAGFSSIPICILVGWSIISAAIVVGIAGICIGITETISAGIAMVIFLPIVGIITFFVFIMAILTAIGYAGFSLITHLCDLVGIGGHIYIKDKDALRLGALHNQRRMGKTSVY</sequence>
<evidence type="ECO:0000256" key="2">
    <source>
        <dbReference type="SAM" id="Phobius"/>
    </source>
</evidence>
<keyword evidence="2" id="KW-0472">Membrane</keyword>
<comment type="caution">
    <text evidence="3">The sequence shown here is derived from an EMBL/GenBank/DDBJ whole genome shotgun (WGS) entry which is preliminary data.</text>
</comment>
<dbReference type="OrthoDB" id="10504183at2759"/>
<keyword evidence="2" id="KW-0812">Transmembrane</keyword>
<dbReference type="AlphaFoldDB" id="A0A9N8ZF32"/>
<reference evidence="3" key="1">
    <citation type="submission" date="2021-06" db="EMBL/GenBank/DDBJ databases">
        <authorList>
            <person name="Kallberg Y."/>
            <person name="Tangrot J."/>
            <person name="Rosling A."/>
        </authorList>
    </citation>
    <scope>NUCLEOTIDE SEQUENCE</scope>
    <source>
        <strain evidence="3">FL130A</strain>
    </source>
</reference>
<gene>
    <name evidence="3" type="ORF">ALEPTO_LOCUS3085</name>
</gene>
<evidence type="ECO:0000313" key="3">
    <source>
        <dbReference type="EMBL" id="CAG8492982.1"/>
    </source>
</evidence>
<protein>
    <submittedName>
        <fullName evidence="3">1362_t:CDS:1</fullName>
    </submittedName>
</protein>
<evidence type="ECO:0000313" key="4">
    <source>
        <dbReference type="Proteomes" id="UP000789508"/>
    </source>
</evidence>
<dbReference type="EMBL" id="CAJVPS010000532">
    <property type="protein sequence ID" value="CAG8492982.1"/>
    <property type="molecule type" value="Genomic_DNA"/>
</dbReference>
<keyword evidence="4" id="KW-1185">Reference proteome</keyword>
<feature type="compositionally biased region" description="Polar residues" evidence="1">
    <location>
        <begin position="24"/>
        <end position="40"/>
    </location>
</feature>